<keyword evidence="4" id="KW-1185">Reference proteome</keyword>
<dbReference type="InterPro" id="IPR036163">
    <property type="entry name" value="HMA_dom_sf"/>
</dbReference>
<organism evidence="3 4">
    <name type="scientific">Microbispora cellulosiformans</name>
    <dbReference type="NCBI Taxonomy" id="2614688"/>
    <lineage>
        <taxon>Bacteria</taxon>
        <taxon>Bacillati</taxon>
        <taxon>Actinomycetota</taxon>
        <taxon>Actinomycetes</taxon>
        <taxon>Streptosporangiales</taxon>
        <taxon>Streptosporangiaceae</taxon>
        <taxon>Microbispora</taxon>
    </lineage>
</organism>
<dbReference type="InterPro" id="IPR006121">
    <property type="entry name" value="HMA_dom"/>
</dbReference>
<dbReference type="Gene3D" id="3.30.70.100">
    <property type="match status" value="1"/>
</dbReference>
<dbReference type="Pfam" id="PF00403">
    <property type="entry name" value="HMA"/>
    <property type="match status" value="1"/>
</dbReference>
<dbReference type="EMBL" id="VYTZ01000008">
    <property type="protein sequence ID" value="KAA9376552.1"/>
    <property type="molecule type" value="Genomic_DNA"/>
</dbReference>
<keyword evidence="1" id="KW-0479">Metal-binding</keyword>
<dbReference type="InterPro" id="IPR017969">
    <property type="entry name" value="Heavy-metal-associated_CS"/>
</dbReference>
<dbReference type="PROSITE" id="PS01047">
    <property type="entry name" value="HMA_1"/>
    <property type="match status" value="1"/>
</dbReference>
<evidence type="ECO:0000259" key="2">
    <source>
        <dbReference type="PROSITE" id="PS50846"/>
    </source>
</evidence>
<dbReference type="CDD" id="cd00371">
    <property type="entry name" value="HMA"/>
    <property type="match status" value="1"/>
</dbReference>
<comment type="caution">
    <text evidence="3">The sequence shown here is derived from an EMBL/GenBank/DDBJ whole genome shotgun (WGS) entry which is preliminary data.</text>
</comment>
<dbReference type="PROSITE" id="PS50846">
    <property type="entry name" value="HMA_2"/>
    <property type="match status" value="1"/>
</dbReference>
<accession>A0A5J5K1M4</accession>
<evidence type="ECO:0000256" key="1">
    <source>
        <dbReference type="ARBA" id="ARBA00022723"/>
    </source>
</evidence>
<dbReference type="InterPro" id="IPR000428">
    <property type="entry name" value="Cu-bd"/>
</dbReference>
<name>A0A5J5K1M4_9ACTN</name>
<gene>
    <name evidence="3" type="ORF">F5972_24465</name>
</gene>
<dbReference type="AlphaFoldDB" id="A0A5J5K1M4"/>
<evidence type="ECO:0000313" key="4">
    <source>
        <dbReference type="Proteomes" id="UP000327011"/>
    </source>
</evidence>
<sequence>MNQLVLSVPTISCGHCVKAIAESVGEVPGVGSVAVDFTAKTVLVTGAADPAAVREAIAEAGYEVADCEVAR</sequence>
<dbReference type="PRINTS" id="PR00944">
    <property type="entry name" value="CUEXPORT"/>
</dbReference>
<dbReference type="SUPFAM" id="SSF55008">
    <property type="entry name" value="HMA, heavy metal-associated domain"/>
    <property type="match status" value="1"/>
</dbReference>
<reference evidence="3 4" key="1">
    <citation type="submission" date="2019-09" db="EMBL/GenBank/DDBJ databases">
        <title>Screening of Novel Bioactive Compounds from Soil-Associated.</title>
        <authorList>
            <person name="Gong X."/>
        </authorList>
    </citation>
    <scope>NUCLEOTIDE SEQUENCE [LARGE SCALE GENOMIC DNA]</scope>
    <source>
        <strain evidence="3 4">Gxj-6</strain>
    </source>
</reference>
<feature type="domain" description="HMA" evidence="2">
    <location>
        <begin position="2"/>
        <end position="65"/>
    </location>
</feature>
<proteinExistence type="predicted"/>
<protein>
    <submittedName>
        <fullName evidence="3">Heavy-metal-associated domain-containing protein</fullName>
    </submittedName>
</protein>
<evidence type="ECO:0000313" key="3">
    <source>
        <dbReference type="EMBL" id="KAA9376552.1"/>
    </source>
</evidence>
<dbReference type="RefSeq" id="WP_150936210.1">
    <property type="nucleotide sequence ID" value="NZ_VYTZ01000008.1"/>
</dbReference>
<dbReference type="Proteomes" id="UP000327011">
    <property type="component" value="Unassembled WGS sequence"/>
</dbReference>
<dbReference type="GO" id="GO:0006825">
    <property type="term" value="P:copper ion transport"/>
    <property type="evidence" value="ECO:0007669"/>
    <property type="project" value="InterPro"/>
</dbReference>
<dbReference type="GO" id="GO:0005507">
    <property type="term" value="F:copper ion binding"/>
    <property type="evidence" value="ECO:0007669"/>
    <property type="project" value="InterPro"/>
</dbReference>